<comment type="caution">
    <text evidence="1">The sequence shown here is derived from an EMBL/GenBank/DDBJ whole genome shotgun (WGS) entry which is preliminary data.</text>
</comment>
<gene>
    <name evidence="1" type="ORF">ETD83_10065</name>
</gene>
<proteinExistence type="predicted"/>
<protein>
    <submittedName>
        <fullName evidence="1">Uncharacterized protein</fullName>
    </submittedName>
</protein>
<keyword evidence="2" id="KW-1185">Reference proteome</keyword>
<dbReference type="Proteomes" id="UP000309174">
    <property type="component" value="Unassembled WGS sequence"/>
</dbReference>
<evidence type="ECO:0000313" key="1">
    <source>
        <dbReference type="EMBL" id="TMR03746.1"/>
    </source>
</evidence>
<accession>A0A5C4JF13</accession>
<name>A0A5C4JF13_9ACTN</name>
<evidence type="ECO:0000313" key="2">
    <source>
        <dbReference type="Proteomes" id="UP000309174"/>
    </source>
</evidence>
<dbReference type="RefSeq" id="WP_138644794.1">
    <property type="nucleotide sequence ID" value="NZ_VCKW01000037.1"/>
</dbReference>
<reference evidence="1 2" key="1">
    <citation type="submission" date="2019-05" db="EMBL/GenBank/DDBJ databases">
        <title>Draft genome sequence of Actinomadura sp. 14C53.</title>
        <authorList>
            <person name="Saricaoglu S."/>
            <person name="Isik K."/>
        </authorList>
    </citation>
    <scope>NUCLEOTIDE SEQUENCE [LARGE SCALE GENOMIC DNA]</scope>
    <source>
        <strain evidence="1 2">14C53</strain>
    </source>
</reference>
<dbReference type="OrthoDB" id="3482824at2"/>
<dbReference type="AlphaFoldDB" id="A0A5C4JF13"/>
<dbReference type="EMBL" id="VCKW01000037">
    <property type="protein sequence ID" value="TMR03746.1"/>
    <property type="molecule type" value="Genomic_DNA"/>
</dbReference>
<organism evidence="1 2">
    <name type="scientific">Actinomadura soli</name>
    <dbReference type="NCBI Taxonomy" id="2508997"/>
    <lineage>
        <taxon>Bacteria</taxon>
        <taxon>Bacillati</taxon>
        <taxon>Actinomycetota</taxon>
        <taxon>Actinomycetes</taxon>
        <taxon>Streptosporangiales</taxon>
        <taxon>Thermomonosporaceae</taxon>
        <taxon>Actinomadura</taxon>
    </lineage>
</organism>
<sequence>MNPAQRLDALHALASELAATGWSARLEDPDLLHAVPPDSARPGTTVRIKDGVGGVPWFITSTGDPLRPCHDLPGAGREIRTQPLSQESRAPGYALMRMKSALQRIVR</sequence>